<dbReference type="Pfam" id="PF05699">
    <property type="entry name" value="Dimer_Tnp_hAT"/>
    <property type="match status" value="1"/>
</dbReference>
<organism evidence="3 4">
    <name type="scientific">Paspalum notatum var. saurae</name>
    <dbReference type="NCBI Taxonomy" id="547442"/>
    <lineage>
        <taxon>Eukaryota</taxon>
        <taxon>Viridiplantae</taxon>
        <taxon>Streptophyta</taxon>
        <taxon>Embryophyta</taxon>
        <taxon>Tracheophyta</taxon>
        <taxon>Spermatophyta</taxon>
        <taxon>Magnoliopsida</taxon>
        <taxon>Liliopsida</taxon>
        <taxon>Poales</taxon>
        <taxon>Poaceae</taxon>
        <taxon>PACMAD clade</taxon>
        <taxon>Panicoideae</taxon>
        <taxon>Andropogonodae</taxon>
        <taxon>Paspaleae</taxon>
        <taxon>Paspalinae</taxon>
        <taxon>Paspalum</taxon>
    </lineage>
</organism>
<reference evidence="3 4" key="1">
    <citation type="submission" date="2024-02" db="EMBL/GenBank/DDBJ databases">
        <title>High-quality chromosome-scale genome assembly of Pensacola bahiagrass (Paspalum notatum Flugge var. saurae).</title>
        <authorList>
            <person name="Vega J.M."/>
            <person name="Podio M."/>
            <person name="Orjuela J."/>
            <person name="Siena L.A."/>
            <person name="Pessino S.C."/>
            <person name="Combes M.C."/>
            <person name="Mariac C."/>
            <person name="Albertini E."/>
            <person name="Pupilli F."/>
            <person name="Ortiz J.P.A."/>
            <person name="Leblanc O."/>
        </authorList>
    </citation>
    <scope>NUCLEOTIDE SEQUENCE [LARGE SCALE GENOMIC DNA]</scope>
    <source>
        <strain evidence="3">R1</strain>
        <tissue evidence="3">Leaf</tissue>
    </source>
</reference>
<evidence type="ECO:0000313" key="4">
    <source>
        <dbReference type="Proteomes" id="UP001341281"/>
    </source>
</evidence>
<dbReference type="PANTHER" id="PTHR23272">
    <property type="entry name" value="BED FINGER-RELATED"/>
    <property type="match status" value="1"/>
</dbReference>
<protein>
    <recommendedName>
        <fullName evidence="5">Transposase</fullName>
    </recommendedName>
</protein>
<dbReference type="PANTHER" id="PTHR23272:SF104">
    <property type="entry name" value="HAT FAMILY DIMERISATION DOMAIN CONTAINING PROTEIN, EXPRESSED"/>
    <property type="match status" value="1"/>
</dbReference>
<dbReference type="InterPro" id="IPR025525">
    <property type="entry name" value="hAT-like_transposase_RNase-H"/>
</dbReference>
<dbReference type="GO" id="GO:0003677">
    <property type="term" value="F:DNA binding"/>
    <property type="evidence" value="ECO:0007669"/>
    <property type="project" value="InterPro"/>
</dbReference>
<dbReference type="SUPFAM" id="SSF53098">
    <property type="entry name" value="Ribonuclease H-like"/>
    <property type="match status" value="1"/>
</dbReference>
<dbReference type="Proteomes" id="UP001341281">
    <property type="component" value="Chromosome 05"/>
</dbReference>
<feature type="domain" description="hAT-like transposase RNase-H fold" evidence="2">
    <location>
        <begin position="1"/>
        <end position="64"/>
    </location>
</feature>
<proteinExistence type="predicted"/>
<dbReference type="GO" id="GO:0046983">
    <property type="term" value="F:protein dimerization activity"/>
    <property type="evidence" value="ECO:0007669"/>
    <property type="project" value="InterPro"/>
</dbReference>
<dbReference type="Pfam" id="PF14372">
    <property type="entry name" value="hAT-like_RNase-H"/>
    <property type="match status" value="1"/>
</dbReference>
<feature type="domain" description="HAT C-terminal dimerisation" evidence="1">
    <location>
        <begin position="107"/>
        <end position="189"/>
    </location>
</feature>
<sequence length="210" mass="24113">MIDKFDKYWKEIQGVMGLATILDPRFKTDFLLGFIETLTGQPNEECVEKLGDITNCLCELMKEYELEDDEDNTESSAAPLASFGVLSSISARVASRRPTTMRFKSKLDRYLEDELIPIGIENFQILDWWKVAGTRYPTLRKVARDIFAVPVSTVASKSAFSTSRRVLNEHRSRLTPDILEALMCSQNWLRNKYRACYLTYNLCIIHACAY</sequence>
<dbReference type="AlphaFoldDB" id="A0AAQ3WT11"/>
<dbReference type="EMBL" id="CP144749">
    <property type="protein sequence ID" value="WVZ73453.1"/>
    <property type="molecule type" value="Genomic_DNA"/>
</dbReference>
<dbReference type="InterPro" id="IPR008906">
    <property type="entry name" value="HATC_C_dom"/>
</dbReference>
<evidence type="ECO:0000313" key="3">
    <source>
        <dbReference type="EMBL" id="WVZ73453.1"/>
    </source>
</evidence>
<evidence type="ECO:0000259" key="1">
    <source>
        <dbReference type="Pfam" id="PF05699"/>
    </source>
</evidence>
<name>A0AAQ3WT11_PASNO</name>
<evidence type="ECO:0000259" key="2">
    <source>
        <dbReference type="Pfam" id="PF14372"/>
    </source>
</evidence>
<keyword evidence="4" id="KW-1185">Reference proteome</keyword>
<evidence type="ECO:0008006" key="5">
    <source>
        <dbReference type="Google" id="ProtNLM"/>
    </source>
</evidence>
<accession>A0AAQ3WT11</accession>
<dbReference type="InterPro" id="IPR012337">
    <property type="entry name" value="RNaseH-like_sf"/>
</dbReference>
<gene>
    <name evidence="3" type="ORF">U9M48_021756</name>
</gene>